<dbReference type="Pfam" id="PF07992">
    <property type="entry name" value="Pyr_redox_2"/>
    <property type="match status" value="1"/>
</dbReference>
<evidence type="ECO:0000256" key="11">
    <source>
        <dbReference type="ARBA" id="ARBA00047786"/>
    </source>
</evidence>
<feature type="non-terminal residue" evidence="14">
    <location>
        <position position="581"/>
    </location>
</feature>
<evidence type="ECO:0000259" key="13">
    <source>
        <dbReference type="Pfam" id="PF14721"/>
    </source>
</evidence>
<dbReference type="Gene3D" id="3.50.50.60">
    <property type="entry name" value="FAD/NAD(P)-binding domain"/>
    <property type="match status" value="2"/>
</dbReference>
<keyword evidence="8" id="KW-0560">Oxidoreductase</keyword>
<keyword evidence="15" id="KW-1185">Reference proteome</keyword>
<evidence type="ECO:0000256" key="4">
    <source>
        <dbReference type="ARBA" id="ARBA00022630"/>
    </source>
</evidence>
<comment type="cofactor">
    <cofactor evidence="1">
        <name>FAD</name>
        <dbReference type="ChEBI" id="CHEBI:57692"/>
    </cofactor>
</comment>
<feature type="domain" description="FAD/NAD(P)-binding" evidence="12">
    <location>
        <begin position="127"/>
        <end position="450"/>
    </location>
</feature>
<dbReference type="PRINTS" id="PR00411">
    <property type="entry name" value="PNDRDTASEI"/>
</dbReference>
<protein>
    <submittedName>
        <fullName evidence="14">Apoptosis-inducing factor 1, mitochondrial</fullName>
    </submittedName>
</protein>
<accession>A0A087TMI7</accession>
<evidence type="ECO:0000256" key="7">
    <source>
        <dbReference type="ARBA" id="ARBA00022946"/>
    </source>
</evidence>
<evidence type="ECO:0000256" key="6">
    <source>
        <dbReference type="ARBA" id="ARBA00022827"/>
    </source>
</evidence>
<dbReference type="GO" id="GO:0033108">
    <property type="term" value="P:mitochondrial respiratory chain complex assembly"/>
    <property type="evidence" value="ECO:0007669"/>
    <property type="project" value="TreeGrafter"/>
</dbReference>
<dbReference type="GO" id="GO:0046983">
    <property type="term" value="F:protein dimerization activity"/>
    <property type="evidence" value="ECO:0007669"/>
    <property type="project" value="InterPro"/>
</dbReference>
<evidence type="ECO:0000256" key="9">
    <source>
        <dbReference type="ARBA" id="ARBA00023027"/>
    </source>
</evidence>
<dbReference type="InterPro" id="IPR023753">
    <property type="entry name" value="FAD/NAD-binding_dom"/>
</dbReference>
<dbReference type="GO" id="GO:0016174">
    <property type="term" value="F:NAD(P)H oxidase H2O2-forming activity"/>
    <property type="evidence" value="ECO:0007669"/>
    <property type="project" value="TreeGrafter"/>
</dbReference>
<keyword evidence="4" id="KW-0285">Flavoprotein</keyword>
<dbReference type="PANTHER" id="PTHR43557:SF4">
    <property type="entry name" value="APOPTOSIS-INDUCING FACTOR 1, MITOCHONDRIAL"/>
    <property type="match status" value="1"/>
</dbReference>
<comment type="similarity">
    <text evidence="3">Belongs to the FAD-dependent oxidoreductase family.</text>
</comment>
<keyword evidence="6" id="KW-0274">FAD</keyword>
<comment type="subcellular location">
    <subcellularLocation>
        <location evidence="2">Mitochondrion</location>
    </subcellularLocation>
</comment>
<keyword evidence="5" id="KW-0053">Apoptosis</keyword>
<comment type="catalytic activity">
    <reaction evidence="11">
        <text>A + NADH + H(+) = AH2 + NAD(+)</text>
        <dbReference type="Rhea" id="RHEA:11356"/>
        <dbReference type="ChEBI" id="CHEBI:13193"/>
        <dbReference type="ChEBI" id="CHEBI:15378"/>
        <dbReference type="ChEBI" id="CHEBI:17499"/>
        <dbReference type="ChEBI" id="CHEBI:57540"/>
        <dbReference type="ChEBI" id="CHEBI:57945"/>
    </reaction>
</comment>
<keyword evidence="10" id="KW-0496">Mitochondrion</keyword>
<dbReference type="STRING" id="407821.A0A087TMI7"/>
<name>A0A087TMI7_STEMI</name>
<evidence type="ECO:0000256" key="8">
    <source>
        <dbReference type="ARBA" id="ARBA00023002"/>
    </source>
</evidence>
<organism evidence="14 15">
    <name type="scientific">Stegodyphus mimosarum</name>
    <name type="common">African social velvet spider</name>
    <dbReference type="NCBI Taxonomy" id="407821"/>
    <lineage>
        <taxon>Eukaryota</taxon>
        <taxon>Metazoa</taxon>
        <taxon>Ecdysozoa</taxon>
        <taxon>Arthropoda</taxon>
        <taxon>Chelicerata</taxon>
        <taxon>Arachnida</taxon>
        <taxon>Araneae</taxon>
        <taxon>Araneomorphae</taxon>
        <taxon>Entelegynae</taxon>
        <taxon>Eresoidea</taxon>
        <taxon>Eresidae</taxon>
        <taxon>Stegodyphus</taxon>
    </lineage>
</organism>
<dbReference type="EMBL" id="KK115903">
    <property type="protein sequence ID" value="KFM66326.1"/>
    <property type="molecule type" value="Genomic_DNA"/>
</dbReference>
<dbReference type="OrthoDB" id="6029at2759"/>
<dbReference type="PANTHER" id="PTHR43557">
    <property type="entry name" value="APOPTOSIS-INDUCING FACTOR 1"/>
    <property type="match status" value="1"/>
</dbReference>
<evidence type="ECO:0000313" key="15">
    <source>
        <dbReference type="Proteomes" id="UP000054359"/>
    </source>
</evidence>
<keyword evidence="9" id="KW-0520">NAD</keyword>
<dbReference type="SMART" id="SM01353">
    <property type="entry name" value="AIF_C"/>
    <property type="match status" value="1"/>
</dbReference>
<sequence length="581" mass="65195">MFGLQIFIKQNIENLITSVSCHRNYKFTNFRSHHYLLKRSVEITKCRPFIRCQSNKTGQQKKIPLVLGIAGVSGVAIYSYYHFKNRLSNDNSSRDSDDDDEFDTPFVYESLNEDLALLNNFGRIPYLLIGAGSASFTAFRAIRTNDPTAKVLMIGEESFFPYMRPPLSKEMWYGDNPDMAQMLSYQWNGKERSLFYEPPDYYFTVKELLENKNGGVSVMRGTKVVKIDPMSQIVYLKNGEKISYEKCLIATGSKPKSLPVFQKVEDSIKKHITVFRTADDFKILDRISRKINSIVVVGGGFLGSELVYGLAKRGTSRGLKVVQLFPECGNMAKILPEYLSKWTSKFLQSEGIKIIPEVTVKSVSHEGSKILLHLSNNEVIVTDHVVVAVGAEPNTEIAKDSGLEIDKTHGGFVVNAELEGRKNLWVAGDVSCFYDAKFGRRRVEHHDHAFVSGRLAGENMTGSGKPYLHQSIFWSDLGPEIGYEAIGIVDSALPTVGIFAKPTETDTLESVDTNGQSIQSNSEQKIVNKGESAEKCIQNTLKADDSYRKGIIFYFKDDVIVGIVLWNVFLKISVARKIINE</sequence>
<evidence type="ECO:0000256" key="1">
    <source>
        <dbReference type="ARBA" id="ARBA00001974"/>
    </source>
</evidence>
<dbReference type="InterPro" id="IPR050446">
    <property type="entry name" value="FAD-oxidoreductase/Apoptosis"/>
</dbReference>
<dbReference type="OMA" id="CKPKDPC"/>
<dbReference type="SUPFAM" id="SSF51905">
    <property type="entry name" value="FAD/NAD(P)-binding domain"/>
    <property type="match status" value="2"/>
</dbReference>
<dbReference type="InterPro" id="IPR036188">
    <property type="entry name" value="FAD/NAD-bd_sf"/>
</dbReference>
<keyword evidence="7" id="KW-0809">Transit peptide</keyword>
<dbReference type="AlphaFoldDB" id="A0A087TMI7"/>
<evidence type="ECO:0000259" key="12">
    <source>
        <dbReference type="Pfam" id="PF07992"/>
    </source>
</evidence>
<dbReference type="GO" id="GO:0071949">
    <property type="term" value="F:FAD binding"/>
    <property type="evidence" value="ECO:0007669"/>
    <property type="project" value="TreeGrafter"/>
</dbReference>
<dbReference type="Proteomes" id="UP000054359">
    <property type="component" value="Unassembled WGS sequence"/>
</dbReference>
<dbReference type="InterPro" id="IPR029324">
    <property type="entry name" value="AIF_C"/>
</dbReference>
<evidence type="ECO:0000256" key="3">
    <source>
        <dbReference type="ARBA" id="ARBA00006442"/>
    </source>
</evidence>
<evidence type="ECO:0000256" key="2">
    <source>
        <dbReference type="ARBA" id="ARBA00004173"/>
    </source>
</evidence>
<dbReference type="GO" id="GO:0006915">
    <property type="term" value="P:apoptotic process"/>
    <property type="evidence" value="ECO:0007669"/>
    <property type="project" value="UniProtKB-KW"/>
</dbReference>
<dbReference type="SUPFAM" id="SSF55424">
    <property type="entry name" value="FAD/NAD-linked reductases, dimerisation (C-terminal) domain"/>
    <property type="match status" value="1"/>
</dbReference>
<gene>
    <name evidence="14" type="ORF">X975_22841</name>
</gene>
<dbReference type="InterPro" id="IPR016156">
    <property type="entry name" value="FAD/NAD-linked_Rdtase_dimer_sf"/>
</dbReference>
<proteinExistence type="inferred from homology"/>
<evidence type="ECO:0000256" key="10">
    <source>
        <dbReference type="ARBA" id="ARBA00023128"/>
    </source>
</evidence>
<evidence type="ECO:0000256" key="5">
    <source>
        <dbReference type="ARBA" id="ARBA00022703"/>
    </source>
</evidence>
<dbReference type="PRINTS" id="PR00368">
    <property type="entry name" value="FADPNR"/>
</dbReference>
<dbReference type="GO" id="GO:0005739">
    <property type="term" value="C:mitochondrion"/>
    <property type="evidence" value="ECO:0007669"/>
    <property type="project" value="UniProtKB-SubCell"/>
</dbReference>
<feature type="domain" description="Mitochondrial apoptosis-inducing factor C-terminal" evidence="13">
    <location>
        <begin position="456"/>
        <end position="581"/>
    </location>
</feature>
<dbReference type="Pfam" id="PF14721">
    <property type="entry name" value="AIF_C"/>
    <property type="match status" value="1"/>
</dbReference>
<evidence type="ECO:0000313" key="14">
    <source>
        <dbReference type="EMBL" id="KFM66326.1"/>
    </source>
</evidence>
<dbReference type="Gene3D" id="3.30.390.30">
    <property type="match status" value="1"/>
</dbReference>
<reference evidence="14 15" key="1">
    <citation type="submission" date="2013-11" db="EMBL/GenBank/DDBJ databases">
        <title>Genome sequencing of Stegodyphus mimosarum.</title>
        <authorList>
            <person name="Bechsgaard J."/>
        </authorList>
    </citation>
    <scope>NUCLEOTIDE SEQUENCE [LARGE SCALE GENOMIC DNA]</scope>
</reference>